<sequence>MDKKWLPLATTLGVAGVAVVTASVWPENVEKAPLPQSLCHGALSRETAELIDDGQGGEVSTDEWESKGRTTDTAVFKACRVLRANPYDDNDNPRVVYKLVVEDTPSPPGRKEGSTSLGPGLIGWALPEEAAVTLPAGCPVRMGSTAPYIRVWLDVPSQDEEKLARLERERPVDADIALRNNVTVMREVATRLVKKHDCAA</sequence>
<dbReference type="Proteomes" id="UP001303236">
    <property type="component" value="Chromosome"/>
</dbReference>
<organism evidence="1 2">
    <name type="scientific">Streptomyces durocortorensis</name>
    <dbReference type="NCBI Taxonomy" id="2811104"/>
    <lineage>
        <taxon>Bacteria</taxon>
        <taxon>Bacillati</taxon>
        <taxon>Actinomycetota</taxon>
        <taxon>Actinomycetes</taxon>
        <taxon>Kitasatosporales</taxon>
        <taxon>Streptomycetaceae</taxon>
        <taxon>Streptomyces</taxon>
    </lineage>
</organism>
<proteinExistence type="predicted"/>
<dbReference type="EMBL" id="CP134500">
    <property type="protein sequence ID" value="WNF27419.1"/>
    <property type="molecule type" value="Genomic_DNA"/>
</dbReference>
<reference evidence="1 2" key="1">
    <citation type="submission" date="2023-09" db="EMBL/GenBank/DDBJ databases">
        <title>Genome completion map analysis of the actinomycetes C11-1.</title>
        <authorList>
            <person name="Qin P."/>
            <person name="Guan P."/>
        </authorList>
    </citation>
    <scope>NUCLEOTIDE SEQUENCE [LARGE SCALE GENOMIC DNA]</scope>
    <source>
        <strain evidence="1 2">C11-1</strain>
    </source>
</reference>
<accession>A0ABY9VW78</accession>
<evidence type="ECO:0000313" key="1">
    <source>
        <dbReference type="EMBL" id="WNF27419.1"/>
    </source>
</evidence>
<gene>
    <name evidence="1" type="ORF">RI138_11540</name>
</gene>
<keyword evidence="2" id="KW-1185">Reference proteome</keyword>
<protein>
    <recommendedName>
        <fullName evidence="3">Secreted protein</fullName>
    </recommendedName>
</protein>
<evidence type="ECO:0008006" key="3">
    <source>
        <dbReference type="Google" id="ProtNLM"/>
    </source>
</evidence>
<evidence type="ECO:0000313" key="2">
    <source>
        <dbReference type="Proteomes" id="UP001303236"/>
    </source>
</evidence>
<name>A0ABY9VW78_9ACTN</name>